<dbReference type="InterPro" id="IPR017937">
    <property type="entry name" value="Thioredoxin_CS"/>
</dbReference>
<keyword evidence="3" id="KW-1015">Disulfide bond</keyword>
<feature type="domain" description="Thioredoxin" evidence="7">
    <location>
        <begin position="236"/>
        <end position="377"/>
    </location>
</feature>
<keyword evidence="2" id="KW-0201">Cytochrome c-type biogenesis</keyword>
<sequence>MKNIIAQTALLLAVGFSAVAQKEVTITGKVKSASPGSMVYLESNGQPPVRLDSVRLDNTNSFTFKSNRIADGGGIYLLNIANAQRMVLLLEGGERLNITADGYQADPKTGQKGMATVTGSPNMTYYQQLMDLKTNMDTRVAEWNKQYAEATEKKDQKKMQKIQDDYQVAEKQMVSKVKSMLPQMGTSLAALFATNFLNVENDFSTLDSLAQRFERENPNSPQAKAFIGNIARIRGVMVGSLAPDIELNDPTGKPITLSSLRGKYVLIDFWASWCGPCRMENPNVVRMYNKFKDKGFAIYGVSLDQSKDNWVKAIEKDGLTWTHVSDLKYWQSAAAQKYGVNAIPATFLLDKDGKIIAKNLRGEALEKKLEEVLNMKQ</sequence>
<dbReference type="InterPro" id="IPR013766">
    <property type="entry name" value="Thioredoxin_domain"/>
</dbReference>
<proteinExistence type="predicted"/>
<organism evidence="8 9">
    <name type="scientific">Nibrella viscosa</name>
    <dbReference type="NCBI Taxonomy" id="1084524"/>
    <lineage>
        <taxon>Bacteria</taxon>
        <taxon>Pseudomonadati</taxon>
        <taxon>Bacteroidota</taxon>
        <taxon>Cytophagia</taxon>
        <taxon>Cytophagales</taxon>
        <taxon>Spirosomataceae</taxon>
        <taxon>Nibrella</taxon>
    </lineage>
</organism>
<keyword evidence="6" id="KW-0732">Signal</keyword>
<evidence type="ECO:0000256" key="2">
    <source>
        <dbReference type="ARBA" id="ARBA00022748"/>
    </source>
</evidence>
<keyword evidence="4" id="KW-0676">Redox-active center</keyword>
<dbReference type="Proteomes" id="UP001500936">
    <property type="component" value="Unassembled WGS sequence"/>
</dbReference>
<feature type="chain" id="PRO_5045352973" evidence="6">
    <location>
        <begin position="21"/>
        <end position="377"/>
    </location>
</feature>
<evidence type="ECO:0000256" key="1">
    <source>
        <dbReference type="ARBA" id="ARBA00004196"/>
    </source>
</evidence>
<feature type="coiled-coil region" evidence="5">
    <location>
        <begin position="133"/>
        <end position="172"/>
    </location>
</feature>
<evidence type="ECO:0000256" key="6">
    <source>
        <dbReference type="SAM" id="SignalP"/>
    </source>
</evidence>
<accession>A0ABP8KQM6</accession>
<evidence type="ECO:0000313" key="9">
    <source>
        <dbReference type="Proteomes" id="UP001500936"/>
    </source>
</evidence>
<dbReference type="RefSeq" id="WP_345269760.1">
    <property type="nucleotide sequence ID" value="NZ_BAABHB010000009.1"/>
</dbReference>
<evidence type="ECO:0000256" key="4">
    <source>
        <dbReference type="ARBA" id="ARBA00023284"/>
    </source>
</evidence>
<dbReference type="PROSITE" id="PS00194">
    <property type="entry name" value="THIOREDOXIN_1"/>
    <property type="match status" value="1"/>
</dbReference>
<dbReference type="PANTHER" id="PTHR42852:SF6">
    <property type="entry name" value="THIOL:DISULFIDE INTERCHANGE PROTEIN DSBE"/>
    <property type="match status" value="1"/>
</dbReference>
<dbReference type="InterPro" id="IPR000866">
    <property type="entry name" value="AhpC/TSA"/>
</dbReference>
<dbReference type="SUPFAM" id="SSF52833">
    <property type="entry name" value="Thioredoxin-like"/>
    <property type="match status" value="1"/>
</dbReference>
<dbReference type="EMBL" id="BAABHB010000009">
    <property type="protein sequence ID" value="GAA4412774.1"/>
    <property type="molecule type" value="Genomic_DNA"/>
</dbReference>
<feature type="signal peptide" evidence="6">
    <location>
        <begin position="1"/>
        <end position="20"/>
    </location>
</feature>
<dbReference type="CDD" id="cd02966">
    <property type="entry name" value="TlpA_like_family"/>
    <property type="match status" value="1"/>
</dbReference>
<name>A0ABP8KQM6_9BACT</name>
<evidence type="ECO:0000313" key="8">
    <source>
        <dbReference type="EMBL" id="GAA4412774.1"/>
    </source>
</evidence>
<evidence type="ECO:0000259" key="7">
    <source>
        <dbReference type="PROSITE" id="PS51352"/>
    </source>
</evidence>
<dbReference type="InterPro" id="IPR036249">
    <property type="entry name" value="Thioredoxin-like_sf"/>
</dbReference>
<dbReference type="Pfam" id="PF00578">
    <property type="entry name" value="AhpC-TSA"/>
    <property type="match status" value="1"/>
</dbReference>
<protein>
    <submittedName>
        <fullName evidence="8">TlpA disulfide reductase family protein</fullName>
    </submittedName>
</protein>
<dbReference type="Pfam" id="PF14289">
    <property type="entry name" value="DUF4369"/>
    <property type="match status" value="1"/>
</dbReference>
<keyword evidence="9" id="KW-1185">Reference proteome</keyword>
<dbReference type="InterPro" id="IPR025380">
    <property type="entry name" value="DUF4369"/>
</dbReference>
<dbReference type="PROSITE" id="PS51352">
    <property type="entry name" value="THIOREDOXIN_2"/>
    <property type="match status" value="1"/>
</dbReference>
<dbReference type="PANTHER" id="PTHR42852">
    <property type="entry name" value="THIOL:DISULFIDE INTERCHANGE PROTEIN DSBE"/>
    <property type="match status" value="1"/>
</dbReference>
<evidence type="ECO:0000256" key="3">
    <source>
        <dbReference type="ARBA" id="ARBA00023157"/>
    </source>
</evidence>
<comment type="subcellular location">
    <subcellularLocation>
        <location evidence="1">Cell envelope</location>
    </subcellularLocation>
</comment>
<evidence type="ECO:0000256" key="5">
    <source>
        <dbReference type="SAM" id="Coils"/>
    </source>
</evidence>
<comment type="caution">
    <text evidence="8">The sequence shown here is derived from an EMBL/GenBank/DDBJ whole genome shotgun (WGS) entry which is preliminary data.</text>
</comment>
<dbReference type="InterPro" id="IPR050553">
    <property type="entry name" value="Thioredoxin_ResA/DsbE_sf"/>
</dbReference>
<dbReference type="Gene3D" id="3.40.30.10">
    <property type="entry name" value="Glutaredoxin"/>
    <property type="match status" value="1"/>
</dbReference>
<reference evidence="9" key="1">
    <citation type="journal article" date="2019" name="Int. J. Syst. Evol. Microbiol.">
        <title>The Global Catalogue of Microorganisms (GCM) 10K type strain sequencing project: providing services to taxonomists for standard genome sequencing and annotation.</title>
        <authorList>
            <consortium name="The Broad Institute Genomics Platform"/>
            <consortium name="The Broad Institute Genome Sequencing Center for Infectious Disease"/>
            <person name="Wu L."/>
            <person name="Ma J."/>
        </authorList>
    </citation>
    <scope>NUCLEOTIDE SEQUENCE [LARGE SCALE GENOMIC DNA]</scope>
    <source>
        <strain evidence="9">JCM 17925</strain>
    </source>
</reference>
<gene>
    <name evidence="8" type="ORF">GCM10023187_40360</name>
</gene>
<keyword evidence="5" id="KW-0175">Coiled coil</keyword>